<sequence>AGSPSSCSDPVHTTIPLLHIFLSCSLQRCHLTGACCGDLTTVLRTNQSLTELELGANVGLGDSGVQQLCEGLKHSNCKLQRLDLWDCGLMDAGCMDLAAVLRTSQSLTELKLSHNKLGDAGVKLLCEGLKQNCKLQSLSLRWCNITNAGCGDLADVLRINQYLTKLMLGYNKDLGDSGVRLLCEGLKDPNCKLQMLELHGCHLSTACCEDLSAALTTSQTLTYLDLAANRVEDSGVWLLCEGLKHPNCKLQRLRLGRCDLTDAGCGDLSAVLRANQSLTELELSYNKLGDAVVQLLCEILKHPNCKLQRLGLAGCYLTDAASADLATVLRTSQSLTELDLSGNNPGDAGVQLLCEALKHPNCKLQRLGLRSCHLTDTDCGDLAAVLSTNQSLIELDLSGNNPGDAGVRLLCEALKHPNCKLQRLEAICKEQGTLCQGLSVSHKPNFLFSYYTNFISG</sequence>
<dbReference type="SUPFAM" id="SSF52047">
    <property type="entry name" value="RNI-like"/>
    <property type="match status" value="2"/>
</dbReference>
<dbReference type="PANTHER" id="PTHR45690">
    <property type="entry name" value="NACHT, LRR AND PYD DOMAINS-CONTAINING PROTEIN 12"/>
    <property type="match status" value="1"/>
</dbReference>
<evidence type="ECO:0000256" key="2">
    <source>
        <dbReference type="ARBA" id="ARBA00022490"/>
    </source>
</evidence>
<evidence type="ECO:0000256" key="1">
    <source>
        <dbReference type="ARBA" id="ARBA00004496"/>
    </source>
</evidence>
<reference evidence="4" key="2">
    <citation type="submission" date="2025-09" db="UniProtKB">
        <authorList>
            <consortium name="Ensembl"/>
        </authorList>
    </citation>
    <scope>IDENTIFICATION</scope>
</reference>
<name>A0A8C3SCQ0_CHESE</name>
<keyword evidence="2" id="KW-0963">Cytoplasm</keyword>
<dbReference type="InterPro" id="IPR006553">
    <property type="entry name" value="Leu-rich_rpt_Cys-con_subtyp"/>
</dbReference>
<dbReference type="AlphaFoldDB" id="A0A8C3SCQ0"/>
<dbReference type="GO" id="GO:0005737">
    <property type="term" value="C:cytoplasm"/>
    <property type="evidence" value="ECO:0007669"/>
    <property type="project" value="UniProtKB-SubCell"/>
</dbReference>
<dbReference type="InterPro" id="IPR050637">
    <property type="entry name" value="NLRP_innate_immun_reg"/>
</dbReference>
<dbReference type="Pfam" id="PF13516">
    <property type="entry name" value="LRR_6"/>
    <property type="match status" value="10"/>
</dbReference>
<evidence type="ECO:0000313" key="4">
    <source>
        <dbReference type="Ensembl" id="ENSCSRP00000011114.1"/>
    </source>
</evidence>
<organism evidence="4 5">
    <name type="scientific">Chelydra serpentina</name>
    <name type="common">Snapping turtle</name>
    <name type="synonym">Testudo serpentina</name>
    <dbReference type="NCBI Taxonomy" id="8475"/>
    <lineage>
        <taxon>Eukaryota</taxon>
        <taxon>Metazoa</taxon>
        <taxon>Chordata</taxon>
        <taxon>Craniata</taxon>
        <taxon>Vertebrata</taxon>
        <taxon>Euteleostomi</taxon>
        <taxon>Archelosauria</taxon>
        <taxon>Testudinata</taxon>
        <taxon>Testudines</taxon>
        <taxon>Cryptodira</taxon>
        <taxon>Durocryptodira</taxon>
        <taxon>Americhelydia</taxon>
        <taxon>Chelydroidea</taxon>
        <taxon>Chelydridae</taxon>
        <taxon>Chelydra</taxon>
    </lineage>
</organism>
<dbReference type="Gene3D" id="3.80.10.10">
    <property type="entry name" value="Ribonuclease Inhibitor"/>
    <property type="match status" value="3"/>
</dbReference>
<comment type="subcellular location">
    <subcellularLocation>
        <location evidence="1">Cytoplasm</location>
    </subcellularLocation>
</comment>
<dbReference type="Ensembl" id="ENSCSRT00000011535.1">
    <property type="protein sequence ID" value="ENSCSRP00000011114.1"/>
    <property type="gene ID" value="ENSCSRG00000007939.1"/>
</dbReference>
<proteinExistence type="predicted"/>
<reference evidence="4" key="1">
    <citation type="submission" date="2025-08" db="UniProtKB">
        <authorList>
            <consortium name="Ensembl"/>
        </authorList>
    </citation>
    <scope>IDENTIFICATION</scope>
</reference>
<keyword evidence="5" id="KW-1185">Reference proteome</keyword>
<evidence type="ECO:0000313" key="5">
    <source>
        <dbReference type="Proteomes" id="UP000694403"/>
    </source>
</evidence>
<dbReference type="InterPro" id="IPR032675">
    <property type="entry name" value="LRR_dom_sf"/>
</dbReference>
<protein>
    <submittedName>
        <fullName evidence="4">Uncharacterized protein</fullName>
    </submittedName>
</protein>
<dbReference type="InterPro" id="IPR001611">
    <property type="entry name" value="Leu-rich_rpt"/>
</dbReference>
<evidence type="ECO:0000256" key="3">
    <source>
        <dbReference type="ARBA" id="ARBA00022737"/>
    </source>
</evidence>
<keyword evidence="3" id="KW-0677">Repeat</keyword>
<dbReference type="Proteomes" id="UP000694403">
    <property type="component" value="Unplaced"/>
</dbReference>
<accession>A0A8C3SCQ0</accession>
<dbReference type="SMART" id="SM00367">
    <property type="entry name" value="LRR_CC"/>
    <property type="match status" value="8"/>
</dbReference>
<dbReference type="PANTHER" id="PTHR45690:SF19">
    <property type="entry name" value="NACHT, LRR AND PYD DOMAINS-CONTAINING PROTEIN 3"/>
    <property type="match status" value="1"/>
</dbReference>
<dbReference type="CDD" id="cd00116">
    <property type="entry name" value="LRR_RI"/>
    <property type="match status" value="1"/>
</dbReference>
<dbReference type="SMART" id="SM00368">
    <property type="entry name" value="LRR_RI"/>
    <property type="match status" value="13"/>
</dbReference>